<protein>
    <recommendedName>
        <fullName evidence="2">Tyrosine specific protein phosphatases domain-containing protein</fullName>
    </recommendedName>
</protein>
<reference evidence="3" key="1">
    <citation type="submission" date="2023-10" db="EMBL/GenBank/DDBJ databases">
        <authorList>
            <person name="Chen Y."/>
            <person name="Shah S."/>
            <person name="Dougan E. K."/>
            <person name="Thang M."/>
            <person name="Chan C."/>
        </authorList>
    </citation>
    <scope>NUCLEOTIDE SEQUENCE [LARGE SCALE GENOMIC DNA]</scope>
</reference>
<evidence type="ECO:0000313" key="4">
    <source>
        <dbReference type="Proteomes" id="UP001189429"/>
    </source>
</evidence>
<comment type="caution">
    <text evidence="3">The sequence shown here is derived from an EMBL/GenBank/DDBJ whole genome shotgun (WGS) entry which is preliminary data.</text>
</comment>
<dbReference type="Proteomes" id="UP001189429">
    <property type="component" value="Unassembled WGS sequence"/>
</dbReference>
<evidence type="ECO:0000256" key="1">
    <source>
        <dbReference type="SAM" id="MobiDB-lite"/>
    </source>
</evidence>
<feature type="compositionally biased region" description="Basic and acidic residues" evidence="1">
    <location>
        <begin position="83"/>
        <end position="100"/>
    </location>
</feature>
<dbReference type="EMBL" id="CAUYUJ010007427">
    <property type="protein sequence ID" value="CAK0820700.1"/>
    <property type="molecule type" value="Genomic_DNA"/>
</dbReference>
<sequence length="118" mass="11780">MPDLILVAPSAPPRLLPAPSSWPSAVHCLAGAHRAGTTGVAYTMHAADLDHKTAIAACKACRPIVDPIGDLTSLLATLEREREAAKASAKAERAAEEPPDRAAAQAAGASGGGLGGGP</sequence>
<evidence type="ECO:0000313" key="3">
    <source>
        <dbReference type="EMBL" id="CAK0820700.1"/>
    </source>
</evidence>
<keyword evidence="4" id="KW-1185">Reference proteome</keyword>
<proteinExistence type="predicted"/>
<evidence type="ECO:0000259" key="2">
    <source>
        <dbReference type="PROSITE" id="PS50056"/>
    </source>
</evidence>
<dbReference type="InterPro" id="IPR000387">
    <property type="entry name" value="Tyr_Pase_dom"/>
</dbReference>
<dbReference type="Gene3D" id="3.90.190.10">
    <property type="entry name" value="Protein tyrosine phosphatase superfamily"/>
    <property type="match status" value="1"/>
</dbReference>
<dbReference type="InterPro" id="IPR029021">
    <property type="entry name" value="Prot-tyrosine_phosphatase-like"/>
</dbReference>
<dbReference type="PROSITE" id="PS50056">
    <property type="entry name" value="TYR_PHOSPHATASE_2"/>
    <property type="match status" value="1"/>
</dbReference>
<organism evidence="3 4">
    <name type="scientific">Prorocentrum cordatum</name>
    <dbReference type="NCBI Taxonomy" id="2364126"/>
    <lineage>
        <taxon>Eukaryota</taxon>
        <taxon>Sar</taxon>
        <taxon>Alveolata</taxon>
        <taxon>Dinophyceae</taxon>
        <taxon>Prorocentrales</taxon>
        <taxon>Prorocentraceae</taxon>
        <taxon>Prorocentrum</taxon>
    </lineage>
</organism>
<gene>
    <name evidence="3" type="ORF">PCOR1329_LOCUS22272</name>
</gene>
<accession>A0ABN9RR25</accession>
<feature type="region of interest" description="Disordered" evidence="1">
    <location>
        <begin position="83"/>
        <end position="118"/>
    </location>
</feature>
<name>A0ABN9RR25_9DINO</name>
<feature type="compositionally biased region" description="Gly residues" evidence="1">
    <location>
        <begin position="109"/>
        <end position="118"/>
    </location>
</feature>
<dbReference type="SUPFAM" id="SSF52799">
    <property type="entry name" value="(Phosphotyrosine protein) phosphatases II"/>
    <property type="match status" value="1"/>
</dbReference>
<feature type="domain" description="Tyrosine specific protein phosphatases" evidence="2">
    <location>
        <begin position="26"/>
        <end position="63"/>
    </location>
</feature>